<dbReference type="InterPro" id="IPR016156">
    <property type="entry name" value="FAD/NAD-linked_Rdtase_dimer_sf"/>
</dbReference>
<dbReference type="InterPro" id="IPR029324">
    <property type="entry name" value="AIF_C"/>
</dbReference>
<dbReference type="GO" id="GO:0006915">
    <property type="term" value="P:apoptotic process"/>
    <property type="evidence" value="ECO:0007669"/>
    <property type="project" value="UniProtKB-KW"/>
</dbReference>
<comment type="catalytic activity">
    <reaction evidence="11">
        <text>A + NADH + H(+) = AH2 + NAD(+)</text>
        <dbReference type="Rhea" id="RHEA:11356"/>
        <dbReference type="ChEBI" id="CHEBI:13193"/>
        <dbReference type="ChEBI" id="CHEBI:15378"/>
        <dbReference type="ChEBI" id="CHEBI:17499"/>
        <dbReference type="ChEBI" id="CHEBI:57540"/>
        <dbReference type="ChEBI" id="CHEBI:57945"/>
    </reaction>
</comment>
<reference evidence="15" key="1">
    <citation type="submission" date="2022-01" db="EMBL/GenBank/DDBJ databases">
        <authorList>
            <person name="Braso-Vives M."/>
        </authorList>
    </citation>
    <scope>NUCLEOTIDE SEQUENCE</scope>
</reference>
<evidence type="ECO:0000256" key="3">
    <source>
        <dbReference type="ARBA" id="ARBA00006442"/>
    </source>
</evidence>
<comment type="cofactor">
    <cofactor evidence="1">
        <name>FAD</name>
        <dbReference type="ChEBI" id="CHEBI:57692"/>
    </cofactor>
</comment>
<feature type="compositionally biased region" description="Low complexity" evidence="12">
    <location>
        <begin position="764"/>
        <end position="774"/>
    </location>
</feature>
<keyword evidence="16" id="KW-1185">Reference proteome</keyword>
<evidence type="ECO:0000256" key="5">
    <source>
        <dbReference type="ARBA" id="ARBA00022703"/>
    </source>
</evidence>
<evidence type="ECO:0000259" key="14">
    <source>
        <dbReference type="Pfam" id="PF14721"/>
    </source>
</evidence>
<dbReference type="OrthoDB" id="6029at2759"/>
<keyword evidence="5" id="KW-0053">Apoptosis</keyword>
<organism evidence="15 16">
    <name type="scientific">Branchiostoma lanceolatum</name>
    <name type="common">Common lancelet</name>
    <name type="synonym">Amphioxus lanceolatum</name>
    <dbReference type="NCBI Taxonomy" id="7740"/>
    <lineage>
        <taxon>Eukaryota</taxon>
        <taxon>Metazoa</taxon>
        <taxon>Chordata</taxon>
        <taxon>Cephalochordata</taxon>
        <taxon>Leptocardii</taxon>
        <taxon>Amphioxiformes</taxon>
        <taxon>Branchiostomatidae</taxon>
        <taxon>Branchiostoma</taxon>
    </lineage>
</organism>
<evidence type="ECO:0000256" key="8">
    <source>
        <dbReference type="ARBA" id="ARBA00023002"/>
    </source>
</evidence>
<dbReference type="InterPro" id="IPR050446">
    <property type="entry name" value="FAD-oxidoreductase/Apoptosis"/>
</dbReference>
<dbReference type="GO" id="GO:0033108">
    <property type="term" value="P:mitochondrial respiratory chain complex assembly"/>
    <property type="evidence" value="ECO:0007669"/>
    <property type="project" value="TreeGrafter"/>
</dbReference>
<dbReference type="PANTHER" id="PTHR43557:SF4">
    <property type="entry name" value="APOPTOSIS-INDUCING FACTOR 1, MITOCHONDRIAL"/>
    <property type="match status" value="1"/>
</dbReference>
<comment type="similarity">
    <text evidence="3">Belongs to the FAD-dependent oxidoreductase family.</text>
</comment>
<feature type="compositionally biased region" description="Polar residues" evidence="12">
    <location>
        <begin position="643"/>
        <end position="665"/>
    </location>
</feature>
<dbReference type="SUPFAM" id="SSF51905">
    <property type="entry name" value="FAD/NAD(P)-binding domain"/>
    <property type="match status" value="2"/>
</dbReference>
<dbReference type="Pfam" id="PF14721">
    <property type="entry name" value="AIF_C"/>
    <property type="match status" value="2"/>
</dbReference>
<evidence type="ECO:0000256" key="6">
    <source>
        <dbReference type="ARBA" id="ARBA00022827"/>
    </source>
</evidence>
<evidence type="ECO:0000256" key="7">
    <source>
        <dbReference type="ARBA" id="ARBA00022946"/>
    </source>
</evidence>
<sequence length="844" mass="90539">MEAPAAPPPAVETPAEAAPDAESKKLLDAVPQSYPDFEVMPEIPGHAKYLLIGGGTASFAAFRAIRASDAKAQVLVVTEEEELPYMRPPLSKELWYRDEPKLVEKMKFKQWNGKERSVFYNPPSFYVEPKELAYQENGGVAVVKGRKVMKLNPQKQVAVLDNGWEIFYDKVLIATGGRPRNIPVFERASQEVKDRVTLFRGIKDFKRLDEVSKNASSIVVVGGGFLGSELTCALGKRSRDSSLKVIQMFPEQGNMGKVLPEYLSQWTTAKVREEGATVKPETFVKRARFSDGKVILKLNTGEEISTDHVVVAVGLEPNTELAKESGLEVDDVHGGFRVNAELEARSDIWVAGDASSFYDIKLGRRRVEHHDHAVVSGRLAGENMTGAKKPYWHQSMFWSDLGPDVGYEAIGIVDSSLPTVAVFAKATEKDTPRAVVEETGESLRSVTETEALSIFGSAMQQAAPATVPDLEVLEATLPTKESPPSAESEKAPAPEAQPEPAPAAVAPAAEPTAEPASETPSEPATAPASDTPESAAAPASEAPESPAETVAAPEAPSELAEIPSSEPVATPASEPAAAPSEAPAANAETPATGEEAVAAESGETTATPEVEPTEPSEVPSATATEPSASEKTEVITEIPEISIAQQPSHPNLPFNTLSENPQSEVSVDIPSEIPVEEPAVGFYYVLSSPEESEGELLEEVETGVSYVVDSLASVLPNTYPTTPDGFLESPQSDEATPAAEIEKPQSEIQPTHKSESATDEPAPDVEAAAKPVAEVEAENRVAPTPKEDYGKGVIFYLRDNIIVGVVLWNLFNRMPIARKIVKEGKQHQDLAEVAKLFDLHADED</sequence>
<feature type="domain" description="Mitochondrial apoptosis-inducing factor C-terminal" evidence="14">
    <location>
        <begin position="380"/>
        <end position="458"/>
    </location>
</feature>
<gene>
    <name evidence="15" type="primary">AIFM1</name>
    <name evidence="15" type="ORF">BLAG_LOCUS20703</name>
</gene>
<evidence type="ECO:0000256" key="1">
    <source>
        <dbReference type="ARBA" id="ARBA00001974"/>
    </source>
</evidence>
<dbReference type="Pfam" id="PF07992">
    <property type="entry name" value="Pyr_redox_2"/>
    <property type="match status" value="1"/>
</dbReference>
<feature type="compositionally biased region" description="Low complexity" evidence="12">
    <location>
        <begin position="603"/>
        <end position="622"/>
    </location>
</feature>
<feature type="compositionally biased region" description="Pro residues" evidence="12">
    <location>
        <begin position="1"/>
        <end position="11"/>
    </location>
</feature>
<dbReference type="Gene3D" id="3.50.50.60">
    <property type="entry name" value="FAD/NAD(P)-binding domain"/>
    <property type="match status" value="2"/>
</dbReference>
<feature type="domain" description="Mitochondrial apoptosis-inducing factor C-terminal" evidence="14">
    <location>
        <begin position="751"/>
        <end position="823"/>
    </location>
</feature>
<dbReference type="Gene3D" id="3.30.390.30">
    <property type="match status" value="2"/>
</dbReference>
<dbReference type="SMART" id="SM01353">
    <property type="entry name" value="AIF_C"/>
    <property type="match status" value="1"/>
</dbReference>
<evidence type="ECO:0000256" key="2">
    <source>
        <dbReference type="ARBA" id="ARBA00004173"/>
    </source>
</evidence>
<dbReference type="GO" id="GO:0046983">
    <property type="term" value="F:protein dimerization activity"/>
    <property type="evidence" value="ECO:0007669"/>
    <property type="project" value="InterPro"/>
</dbReference>
<dbReference type="InterPro" id="IPR036188">
    <property type="entry name" value="FAD/NAD-bd_sf"/>
</dbReference>
<comment type="subcellular location">
    <subcellularLocation>
        <location evidence="2">Mitochondrion</location>
    </subcellularLocation>
</comment>
<feature type="compositionally biased region" description="Basic and acidic residues" evidence="12">
    <location>
        <begin position="740"/>
        <end position="756"/>
    </location>
</feature>
<keyword evidence="10" id="KW-0496">Mitochondrion</keyword>
<keyword evidence="6" id="KW-0274">FAD</keyword>
<dbReference type="EMBL" id="OV696691">
    <property type="protein sequence ID" value="CAH1267287.1"/>
    <property type="molecule type" value="Genomic_DNA"/>
</dbReference>
<feature type="compositionally biased region" description="Low complexity" evidence="12">
    <location>
        <begin position="502"/>
        <end position="596"/>
    </location>
</feature>
<feature type="region of interest" description="Disordered" evidence="12">
    <location>
        <begin position="719"/>
        <end position="784"/>
    </location>
</feature>
<dbReference type="GO" id="GO:0016174">
    <property type="term" value="F:NAD(P)H oxidase H2O2-forming activity"/>
    <property type="evidence" value="ECO:0007669"/>
    <property type="project" value="TreeGrafter"/>
</dbReference>
<dbReference type="SUPFAM" id="SSF55424">
    <property type="entry name" value="FAD/NAD-linked reductases, dimerisation (C-terminal) domain"/>
    <property type="match status" value="2"/>
</dbReference>
<evidence type="ECO:0000256" key="4">
    <source>
        <dbReference type="ARBA" id="ARBA00022630"/>
    </source>
</evidence>
<dbReference type="Proteomes" id="UP000838412">
    <property type="component" value="Chromosome 6"/>
</dbReference>
<dbReference type="GO" id="GO:0071949">
    <property type="term" value="F:FAD binding"/>
    <property type="evidence" value="ECO:0007669"/>
    <property type="project" value="TreeGrafter"/>
</dbReference>
<evidence type="ECO:0000256" key="12">
    <source>
        <dbReference type="SAM" id="MobiDB-lite"/>
    </source>
</evidence>
<evidence type="ECO:0000313" key="15">
    <source>
        <dbReference type="EMBL" id="CAH1267287.1"/>
    </source>
</evidence>
<dbReference type="InterPro" id="IPR023753">
    <property type="entry name" value="FAD/NAD-binding_dom"/>
</dbReference>
<dbReference type="PANTHER" id="PTHR43557">
    <property type="entry name" value="APOPTOSIS-INDUCING FACTOR 1"/>
    <property type="match status" value="1"/>
</dbReference>
<keyword evidence="9" id="KW-0520">NAD</keyword>
<evidence type="ECO:0000313" key="16">
    <source>
        <dbReference type="Proteomes" id="UP000838412"/>
    </source>
</evidence>
<keyword evidence="7" id="KW-0809">Transit peptide</keyword>
<evidence type="ECO:0000259" key="13">
    <source>
        <dbReference type="Pfam" id="PF07992"/>
    </source>
</evidence>
<accession>A0A8K0ESP0</accession>
<dbReference type="GO" id="GO:0005739">
    <property type="term" value="C:mitochondrion"/>
    <property type="evidence" value="ECO:0007669"/>
    <property type="project" value="UniProtKB-SubCell"/>
</dbReference>
<keyword evidence="8" id="KW-0560">Oxidoreductase</keyword>
<protein>
    <submittedName>
        <fullName evidence="15">AIFM1 protein</fullName>
    </submittedName>
</protein>
<keyword evidence="4" id="KW-0285">Flavoprotein</keyword>
<feature type="region of interest" description="Disordered" evidence="12">
    <location>
        <begin position="1"/>
        <end position="22"/>
    </location>
</feature>
<evidence type="ECO:0000256" key="11">
    <source>
        <dbReference type="ARBA" id="ARBA00047786"/>
    </source>
</evidence>
<evidence type="ECO:0000256" key="10">
    <source>
        <dbReference type="ARBA" id="ARBA00023128"/>
    </source>
</evidence>
<proteinExistence type="inferred from homology"/>
<evidence type="ECO:0000256" key="9">
    <source>
        <dbReference type="ARBA" id="ARBA00023027"/>
    </source>
</evidence>
<feature type="domain" description="FAD/NAD(P)-binding" evidence="13">
    <location>
        <begin position="48"/>
        <end position="376"/>
    </location>
</feature>
<name>A0A8K0ESP0_BRALA</name>
<dbReference type="PRINTS" id="PR00411">
    <property type="entry name" value="PNDRDTASEI"/>
</dbReference>
<dbReference type="PRINTS" id="PR00368">
    <property type="entry name" value="FADPNR"/>
</dbReference>
<feature type="region of interest" description="Disordered" evidence="12">
    <location>
        <begin position="478"/>
        <end position="666"/>
    </location>
</feature>
<dbReference type="AlphaFoldDB" id="A0A8K0ESP0"/>